<keyword evidence="5" id="KW-0067">ATP-binding</keyword>
<dbReference type="GO" id="GO:0003951">
    <property type="term" value="F:NAD+ kinase activity"/>
    <property type="evidence" value="ECO:0007669"/>
    <property type="project" value="InterPro"/>
</dbReference>
<dbReference type="GeneID" id="10493546"/>
<dbReference type="KEGG" id="mcn:Mcup_1357"/>
<dbReference type="EMBL" id="CP002656">
    <property type="protein sequence ID" value="AEB95460.1"/>
    <property type="molecule type" value="Genomic_DNA"/>
</dbReference>
<keyword evidence="3" id="KW-0547">Nucleotide-binding</keyword>
<dbReference type="RefSeq" id="WP_013737958.1">
    <property type="nucleotide sequence ID" value="NC_015435.1"/>
</dbReference>
<dbReference type="HOGENOM" id="CLU_008831_0_3_2"/>
<keyword evidence="1" id="KW-0963">Cytoplasm</keyword>
<sequence>MRLKIIHKESPEIYPLVDEIRKLALSMGFVLDDRNADLILAIGGDGTLLRAIDYGKPIMTVKAGRRGFLMDVEPKHVEEALDRLKKGDYIVEEYPLIKVKFPGGEREAFNEVGVLYDEPESIVITVSISGTSFTVEGDGVLVSTPQGSTGWSMSITGVFLMTKDSLEISLVSPILTPVKSLIVPRTEINLIMESKGYDQKARVVVDGNVVGNTKPGEKIVVSPSKNAIIYRFFKIDPVRGIMSWRK</sequence>
<dbReference type="STRING" id="1006006.Mcup_1357"/>
<dbReference type="eggNOG" id="arCOG01348">
    <property type="taxonomic scope" value="Archaea"/>
</dbReference>
<keyword evidence="4 8" id="KW-0418">Kinase</keyword>
<keyword evidence="7" id="KW-0520">NAD</keyword>
<evidence type="ECO:0000256" key="5">
    <source>
        <dbReference type="ARBA" id="ARBA00022840"/>
    </source>
</evidence>
<evidence type="ECO:0000256" key="2">
    <source>
        <dbReference type="ARBA" id="ARBA00022679"/>
    </source>
</evidence>
<evidence type="ECO:0000256" key="1">
    <source>
        <dbReference type="ARBA" id="ARBA00022490"/>
    </source>
</evidence>
<evidence type="ECO:0000256" key="6">
    <source>
        <dbReference type="ARBA" id="ARBA00022857"/>
    </source>
</evidence>
<dbReference type="PANTHER" id="PTHR20275">
    <property type="entry name" value="NAD KINASE"/>
    <property type="match status" value="1"/>
</dbReference>
<dbReference type="PATRIC" id="fig|1006006.8.peg.1352"/>
<dbReference type="OrthoDB" id="77798at2157"/>
<evidence type="ECO:0000256" key="7">
    <source>
        <dbReference type="ARBA" id="ARBA00023027"/>
    </source>
</evidence>
<dbReference type="Pfam" id="PF01513">
    <property type="entry name" value="NAD_kinase"/>
    <property type="match status" value="1"/>
</dbReference>
<dbReference type="PANTHER" id="PTHR20275:SF43">
    <property type="entry name" value="BIFUNCTIONAL NADP PHOSPHATASE_NAD KINASE"/>
    <property type="match status" value="1"/>
</dbReference>
<dbReference type="Gene3D" id="3.40.50.10330">
    <property type="entry name" value="Probable inorganic polyphosphate/atp-NAD kinase, domain 1"/>
    <property type="match status" value="1"/>
</dbReference>
<dbReference type="InterPro" id="IPR016064">
    <property type="entry name" value="NAD/diacylglycerol_kinase_sf"/>
</dbReference>
<dbReference type="Pfam" id="PF20143">
    <property type="entry name" value="NAD_kinase_C"/>
    <property type="match status" value="1"/>
</dbReference>
<dbReference type="GO" id="GO:0005524">
    <property type="term" value="F:ATP binding"/>
    <property type="evidence" value="ECO:0007669"/>
    <property type="project" value="UniProtKB-KW"/>
</dbReference>
<accession>F4FY87</accession>
<keyword evidence="2" id="KW-0808">Transferase</keyword>
<evidence type="ECO:0000256" key="4">
    <source>
        <dbReference type="ARBA" id="ARBA00022777"/>
    </source>
</evidence>
<dbReference type="InterPro" id="IPR002504">
    <property type="entry name" value="NADK"/>
</dbReference>
<evidence type="ECO:0000313" key="8">
    <source>
        <dbReference type="EMBL" id="AEB95460.1"/>
    </source>
</evidence>
<protein>
    <submittedName>
        <fullName evidence="8">NAD(+) kinase</fullName>
    </submittedName>
</protein>
<evidence type="ECO:0000256" key="3">
    <source>
        <dbReference type="ARBA" id="ARBA00022741"/>
    </source>
</evidence>
<dbReference type="SUPFAM" id="SSF111331">
    <property type="entry name" value="NAD kinase/diacylglycerol kinase-like"/>
    <property type="match status" value="1"/>
</dbReference>
<proteinExistence type="predicted"/>
<organism evidence="8 9">
    <name type="scientific">Metallosphaera cuprina (strain Ar-4)</name>
    <dbReference type="NCBI Taxonomy" id="1006006"/>
    <lineage>
        <taxon>Archaea</taxon>
        <taxon>Thermoproteota</taxon>
        <taxon>Thermoprotei</taxon>
        <taxon>Sulfolobales</taxon>
        <taxon>Sulfolobaceae</taxon>
        <taxon>Metallosphaera</taxon>
    </lineage>
</organism>
<dbReference type="InterPro" id="IPR017438">
    <property type="entry name" value="ATP-NAD_kinase_N"/>
</dbReference>
<keyword evidence="6" id="KW-0521">NADP</keyword>
<evidence type="ECO:0000313" key="9">
    <source>
        <dbReference type="Proteomes" id="UP000007812"/>
    </source>
</evidence>
<name>F4FY87_METCR</name>
<keyword evidence="9" id="KW-1185">Reference proteome</keyword>
<dbReference type="Gene3D" id="2.60.200.30">
    <property type="entry name" value="Probable inorganic polyphosphate/atp-NAD kinase, domain 2"/>
    <property type="match status" value="1"/>
</dbReference>
<dbReference type="Proteomes" id="UP000007812">
    <property type="component" value="Chromosome"/>
</dbReference>
<dbReference type="InterPro" id="IPR017437">
    <property type="entry name" value="ATP-NAD_kinase_PpnK-typ_C"/>
</dbReference>
<gene>
    <name evidence="8" type="ordered locus">Mcup_1357</name>
</gene>
<reference evidence="8 9" key="1">
    <citation type="journal article" date="2011" name="J. Bacteriol.">
        <title>Complete genome sequence of Metallosphaera cuprina, a metal sulfide-oxidizing archaeon from a hot spring.</title>
        <authorList>
            <person name="Liu L.J."/>
            <person name="You X.Y."/>
            <person name="Zheng H."/>
            <person name="Wang S."/>
            <person name="Jiang C.Y."/>
            <person name="Liu S.J."/>
        </authorList>
    </citation>
    <scope>NUCLEOTIDE SEQUENCE [LARGE SCALE GENOMIC DNA]</scope>
    <source>
        <strain evidence="8 9">Ar-4</strain>
    </source>
</reference>
<dbReference type="AlphaFoldDB" id="F4FY87"/>
<dbReference type="GO" id="GO:0006741">
    <property type="term" value="P:NADP+ biosynthetic process"/>
    <property type="evidence" value="ECO:0007669"/>
    <property type="project" value="InterPro"/>
</dbReference>
<dbReference type="GO" id="GO:0019674">
    <property type="term" value="P:NAD+ metabolic process"/>
    <property type="evidence" value="ECO:0007669"/>
    <property type="project" value="InterPro"/>
</dbReference>